<comment type="pathway">
    <text evidence="1">Nucleotide-sugar biosynthesis; UDP-alpha-D-glucuronate biosynthesis; UDP-alpha-D-glucuronate from UDP-alpha-D-glucose: step 1/1.</text>
</comment>
<dbReference type="STRING" id="1797593.A3A65_04590"/>
<dbReference type="SUPFAM" id="SSF48179">
    <property type="entry name" value="6-phosphogluconate dehydrogenase C-terminal domain-like"/>
    <property type="match status" value="1"/>
</dbReference>
<feature type="binding site" evidence="10">
    <location>
        <position position="86"/>
    </location>
    <ligand>
        <name>NAD(+)</name>
        <dbReference type="ChEBI" id="CHEBI:57540"/>
    </ligand>
</feature>
<dbReference type="InterPro" id="IPR036291">
    <property type="entry name" value="NAD(P)-bd_dom_sf"/>
</dbReference>
<feature type="binding site" evidence="9">
    <location>
        <position position="202"/>
    </location>
    <ligand>
        <name>substrate</name>
    </ligand>
</feature>
<comment type="similarity">
    <text evidence="2 7">Belongs to the UDP-glucose/GDP-mannose dehydrogenase family.</text>
</comment>
<dbReference type="PANTHER" id="PTHR43750:SF3">
    <property type="entry name" value="UDP-GLUCOSE 6-DEHYDROGENASE TUAD"/>
    <property type="match status" value="1"/>
</dbReference>
<evidence type="ECO:0000256" key="3">
    <source>
        <dbReference type="ARBA" id="ARBA00012954"/>
    </source>
</evidence>
<feature type="binding site" evidence="9">
    <location>
        <begin position="150"/>
        <end position="153"/>
    </location>
    <ligand>
        <name>substrate</name>
    </ligand>
</feature>
<accession>A0A1G1W465</accession>
<feature type="binding site" evidence="10">
    <location>
        <position position="325"/>
    </location>
    <ligand>
        <name>NAD(+)</name>
        <dbReference type="ChEBI" id="CHEBI:57540"/>
    </ligand>
</feature>
<dbReference type="InterPro" id="IPR001732">
    <property type="entry name" value="UDP-Glc/GDP-Man_DH_N"/>
</dbReference>
<evidence type="ECO:0000256" key="2">
    <source>
        <dbReference type="ARBA" id="ARBA00006601"/>
    </source>
</evidence>
<gene>
    <name evidence="12" type="ORF">A3A65_04590</name>
</gene>
<dbReference type="Gene3D" id="1.20.5.100">
    <property type="entry name" value="Cytochrome c1, transmembrane anchor, C-terminal"/>
    <property type="match status" value="1"/>
</dbReference>
<dbReference type="InterPro" id="IPR014026">
    <property type="entry name" value="UDP-Glc/GDP-Man_DH_dimer"/>
</dbReference>
<evidence type="ECO:0000313" key="13">
    <source>
        <dbReference type="Proteomes" id="UP000176723"/>
    </source>
</evidence>
<sequence>MQVAVIGAGFVGVVTAAIFSKFGNSVVAVDIDKRKITSLKRGELPFFEPDLKDLVSENMKAGRLVFTSSFKEAIPSAEIILICVGTPSAANGQADLAYVFSAVQSMVPFLNNRAIIVIKSTVPPSTNNKIEQIIKKKTKKRIFTASVPEFLKEGSAVSDSLNPERVIIGSTDKWVIDKLNELHKPLKGPKIVMSPESAQLTKYASNAYLATRIAFINEIANLCEKTGADVEEVILGLGGDKRIGSHYWYPGPGYGGSCFPKDVKELSAYASSVNEREGLFEKIDDLNERRIPNLIAKYEAGIGGLQGKVVCVLGLSFKPNTDDLREAPSTKFIPKLISLGAKIQTYDPKAMESAKRWFPKVVSYAQDAYTAAQGSDVLLLLIEWDEFKQLNLGILKKRMRGNIFIDTRNLYNRETVESKGFKYFGIGR</sequence>
<feature type="binding site" evidence="9">
    <location>
        <position position="255"/>
    </location>
    <ligand>
        <name>substrate</name>
    </ligand>
</feature>
<evidence type="ECO:0000256" key="1">
    <source>
        <dbReference type="ARBA" id="ARBA00004701"/>
    </source>
</evidence>
<dbReference type="InterPro" id="IPR036220">
    <property type="entry name" value="UDP-Glc/GDP-Man_DH_C_sf"/>
</dbReference>
<dbReference type="Gene3D" id="3.40.50.720">
    <property type="entry name" value="NAD(P)-binding Rossmann-like Domain"/>
    <property type="match status" value="2"/>
</dbReference>
<keyword evidence="4 7" id="KW-0560">Oxidoreductase</keyword>
<dbReference type="SUPFAM" id="SSF51735">
    <property type="entry name" value="NAD(P)-binding Rossmann-fold domains"/>
    <property type="match status" value="1"/>
</dbReference>
<feature type="binding site" evidence="10">
    <location>
        <position position="30"/>
    </location>
    <ligand>
        <name>NAD(+)</name>
        <dbReference type="ChEBI" id="CHEBI:57540"/>
    </ligand>
</feature>
<evidence type="ECO:0000256" key="7">
    <source>
        <dbReference type="PIRNR" id="PIRNR000124"/>
    </source>
</evidence>
<evidence type="ECO:0000256" key="9">
    <source>
        <dbReference type="PIRSR" id="PIRSR500134-2"/>
    </source>
</evidence>
<evidence type="ECO:0000256" key="5">
    <source>
        <dbReference type="ARBA" id="ARBA00023027"/>
    </source>
</evidence>
<reference evidence="12 13" key="1">
    <citation type="journal article" date="2016" name="Nat. Commun.">
        <title>Thousands of microbial genomes shed light on interconnected biogeochemical processes in an aquifer system.</title>
        <authorList>
            <person name="Anantharaman K."/>
            <person name="Brown C.T."/>
            <person name="Hug L.A."/>
            <person name="Sharon I."/>
            <person name="Castelle C.J."/>
            <person name="Probst A.J."/>
            <person name="Thomas B.C."/>
            <person name="Singh A."/>
            <person name="Wilkins M.J."/>
            <person name="Karaoz U."/>
            <person name="Brodie E.L."/>
            <person name="Williams K.H."/>
            <person name="Hubbard S.S."/>
            <person name="Banfield J.F."/>
        </authorList>
    </citation>
    <scope>NUCLEOTIDE SEQUENCE [LARGE SCALE GENOMIC DNA]</scope>
</reference>
<dbReference type="Pfam" id="PF00984">
    <property type="entry name" value="UDPG_MGDP_dh"/>
    <property type="match status" value="1"/>
</dbReference>
<evidence type="ECO:0000256" key="10">
    <source>
        <dbReference type="PIRSR" id="PIRSR500134-3"/>
    </source>
</evidence>
<feature type="binding site" evidence="10">
    <location>
        <position position="261"/>
    </location>
    <ligand>
        <name>NAD(+)</name>
        <dbReference type="ChEBI" id="CHEBI:57540"/>
    </ligand>
</feature>
<dbReference type="GO" id="GO:0003979">
    <property type="term" value="F:UDP-glucose 6-dehydrogenase activity"/>
    <property type="evidence" value="ECO:0007669"/>
    <property type="project" value="UniProtKB-EC"/>
</dbReference>
<dbReference type="GO" id="GO:0051287">
    <property type="term" value="F:NAD binding"/>
    <property type="evidence" value="ECO:0007669"/>
    <property type="project" value="InterPro"/>
</dbReference>
<feature type="binding site" evidence="9">
    <location>
        <begin position="247"/>
        <end position="251"/>
    </location>
    <ligand>
        <name>substrate</name>
    </ligand>
</feature>
<feature type="domain" description="UDP-glucose/GDP-mannose dehydrogenase C-terminal" evidence="11">
    <location>
        <begin position="311"/>
        <end position="413"/>
    </location>
</feature>
<dbReference type="PIRSF" id="PIRSF000124">
    <property type="entry name" value="UDPglc_GDPman_dh"/>
    <property type="match status" value="1"/>
</dbReference>
<dbReference type="InterPro" id="IPR028357">
    <property type="entry name" value="UDPglc_DH_bac"/>
</dbReference>
<feature type="binding site" evidence="10">
    <location>
        <position position="35"/>
    </location>
    <ligand>
        <name>NAD(+)</name>
        <dbReference type="ChEBI" id="CHEBI:57540"/>
    </ligand>
</feature>
<evidence type="ECO:0000313" key="12">
    <source>
        <dbReference type="EMBL" id="OGY22404.1"/>
    </source>
</evidence>
<name>A0A1G1W465_9BACT</name>
<evidence type="ECO:0000256" key="6">
    <source>
        <dbReference type="ARBA" id="ARBA00047473"/>
    </source>
</evidence>
<comment type="catalytic activity">
    <reaction evidence="6 7">
        <text>UDP-alpha-D-glucose + 2 NAD(+) + H2O = UDP-alpha-D-glucuronate + 2 NADH + 3 H(+)</text>
        <dbReference type="Rhea" id="RHEA:23596"/>
        <dbReference type="ChEBI" id="CHEBI:15377"/>
        <dbReference type="ChEBI" id="CHEBI:15378"/>
        <dbReference type="ChEBI" id="CHEBI:57540"/>
        <dbReference type="ChEBI" id="CHEBI:57945"/>
        <dbReference type="ChEBI" id="CHEBI:58052"/>
        <dbReference type="ChEBI" id="CHEBI:58885"/>
        <dbReference type="EC" id="1.1.1.22"/>
    </reaction>
</comment>
<dbReference type="NCBIfam" id="TIGR03026">
    <property type="entry name" value="NDP-sugDHase"/>
    <property type="match status" value="1"/>
</dbReference>
<dbReference type="SUPFAM" id="SSF52413">
    <property type="entry name" value="UDP-glucose/GDP-mannose dehydrogenase C-terminal domain"/>
    <property type="match status" value="1"/>
</dbReference>
<dbReference type="Pfam" id="PF03720">
    <property type="entry name" value="UDPG_MGDP_dh_C"/>
    <property type="match status" value="1"/>
</dbReference>
<feature type="active site" description="Nucleophile" evidence="8">
    <location>
        <position position="258"/>
    </location>
</feature>
<evidence type="ECO:0000256" key="4">
    <source>
        <dbReference type="ARBA" id="ARBA00023002"/>
    </source>
</evidence>
<dbReference type="GO" id="GO:0000271">
    <property type="term" value="P:polysaccharide biosynthetic process"/>
    <property type="evidence" value="ECO:0007669"/>
    <property type="project" value="InterPro"/>
</dbReference>
<dbReference type="EMBL" id="MHCL01000003">
    <property type="protein sequence ID" value="OGY22404.1"/>
    <property type="molecule type" value="Genomic_DNA"/>
</dbReference>
<dbReference type="PIRSF" id="PIRSF500134">
    <property type="entry name" value="UDPglc_DH_bac"/>
    <property type="match status" value="1"/>
</dbReference>
<evidence type="ECO:0000259" key="11">
    <source>
        <dbReference type="SMART" id="SM00984"/>
    </source>
</evidence>
<feature type="binding site" evidence="10">
    <location>
        <position position="153"/>
    </location>
    <ligand>
        <name>NAD(+)</name>
        <dbReference type="ChEBI" id="CHEBI:57540"/>
    </ligand>
</feature>
<dbReference type="AlphaFoldDB" id="A0A1G1W465"/>
<evidence type="ECO:0000256" key="8">
    <source>
        <dbReference type="PIRSR" id="PIRSR500134-1"/>
    </source>
</evidence>
<keyword evidence="5 7" id="KW-0520">NAD</keyword>
<dbReference type="GO" id="GO:0006065">
    <property type="term" value="P:UDP-glucuronate biosynthetic process"/>
    <property type="evidence" value="ECO:0007669"/>
    <property type="project" value="UniProtKB-UniPathway"/>
</dbReference>
<dbReference type="InterPro" id="IPR017476">
    <property type="entry name" value="UDP-Glc/GDP-Man"/>
</dbReference>
<feature type="binding site" evidence="9">
    <location>
        <position position="318"/>
    </location>
    <ligand>
        <name>substrate</name>
    </ligand>
</feature>
<comment type="caution">
    <text evidence="12">The sequence shown here is derived from an EMBL/GenBank/DDBJ whole genome shotgun (WGS) entry which is preliminary data.</text>
</comment>
<dbReference type="Pfam" id="PF03721">
    <property type="entry name" value="UDPG_MGDP_dh_N"/>
    <property type="match status" value="1"/>
</dbReference>
<dbReference type="UniPathway" id="UPA00038">
    <property type="reaction ID" value="UER00491"/>
</dbReference>
<dbReference type="PANTHER" id="PTHR43750">
    <property type="entry name" value="UDP-GLUCOSE 6-DEHYDROGENASE TUAD"/>
    <property type="match status" value="1"/>
</dbReference>
<proteinExistence type="inferred from homology"/>
<organism evidence="12 13">
    <name type="scientific">Candidatus Chisholmbacteria bacterium RIFCSPLOWO2_01_FULL_49_14</name>
    <dbReference type="NCBI Taxonomy" id="1797593"/>
    <lineage>
        <taxon>Bacteria</taxon>
        <taxon>Candidatus Chisholmiibacteriota</taxon>
    </lineage>
</organism>
<dbReference type="InterPro" id="IPR008927">
    <property type="entry name" value="6-PGluconate_DH-like_C_sf"/>
</dbReference>
<dbReference type="InterPro" id="IPR014027">
    <property type="entry name" value="UDP-Glc/GDP-Man_DH_C"/>
</dbReference>
<dbReference type="EC" id="1.1.1.22" evidence="3 7"/>
<protein>
    <recommendedName>
        <fullName evidence="3 7">UDP-glucose 6-dehydrogenase</fullName>
        <ecNumber evidence="3 7">1.1.1.22</ecNumber>
    </recommendedName>
</protein>
<dbReference type="Proteomes" id="UP000176723">
    <property type="component" value="Unassembled WGS sequence"/>
</dbReference>
<dbReference type="SMART" id="SM00984">
    <property type="entry name" value="UDPG_MGDP_dh_C"/>
    <property type="match status" value="1"/>
</dbReference>
<feature type="binding site" evidence="10">
    <location>
        <position position="121"/>
    </location>
    <ligand>
        <name>NAD(+)</name>
        <dbReference type="ChEBI" id="CHEBI:57540"/>
    </ligand>
</feature>